<dbReference type="InterPro" id="IPR000743">
    <property type="entry name" value="Glyco_hydro_28"/>
</dbReference>
<comment type="caution">
    <text evidence="15">The sequence shown here is derived from an EMBL/GenBank/DDBJ whole genome shotgun (WGS) entry which is preliminary data.</text>
</comment>
<dbReference type="Gene3D" id="2.160.20.10">
    <property type="entry name" value="Single-stranded right-handed beta-helix, Pectin lyase-like"/>
    <property type="match status" value="1"/>
</dbReference>
<evidence type="ECO:0000256" key="4">
    <source>
        <dbReference type="ARBA" id="ARBA00022525"/>
    </source>
</evidence>
<evidence type="ECO:0000256" key="14">
    <source>
        <dbReference type="SAM" id="SignalP"/>
    </source>
</evidence>
<sequence>MIYLNNKKAIAGLLLSAGARMAIAAPSAPAVTAAPSLKDAQINKRSDSCTFSDASAASKSKADCATIILSAITVPAGETLDLSDLNKNTYVEFQGTTTFEYKEWEGPLVRFSGSGLTITGAKGHELDGNGAKWWDGEGSNGGTTKPKFFYAHDLTDSTISGLNIKNTPVQCFSVNGAENLVIENVTIDNSDGDKTNSDGHALGHNTDAFDVGSSTGVTIKGATVHNQDDCLAINSGKNIIFTGGTCSGGHGLSIGSVGGRDDNDVSNVTISDSTVKDSQNGVRIKTVYDATGEVKGVTYSGITLSGITKYGIVIEQDYENGSPTGSPTTGVPITDLTVSDVTGSVSNDATRVYILCGDGSCSDWTWSGVSITGGKASNKCSGVPKGASC</sequence>
<evidence type="ECO:0000256" key="3">
    <source>
        <dbReference type="ARBA" id="ARBA00012736"/>
    </source>
</evidence>
<keyword evidence="8" id="KW-1015">Disulfide bond</keyword>
<dbReference type="EC" id="3.2.1.15" evidence="3"/>
<proteinExistence type="inferred from homology"/>
<gene>
    <name evidence="15" type="ORF">IWZ03DRAFT_441047</name>
</gene>
<dbReference type="InterPro" id="IPR011050">
    <property type="entry name" value="Pectin_lyase_fold/virulence"/>
</dbReference>
<evidence type="ECO:0000256" key="8">
    <source>
        <dbReference type="ARBA" id="ARBA00023157"/>
    </source>
</evidence>
<feature type="active site" evidence="12">
    <location>
        <position position="250"/>
    </location>
</feature>
<evidence type="ECO:0000256" key="9">
    <source>
        <dbReference type="ARBA" id="ARBA00023295"/>
    </source>
</evidence>
<dbReference type="EMBL" id="JBBPHU010000006">
    <property type="protein sequence ID" value="KAK7516511.1"/>
    <property type="molecule type" value="Genomic_DNA"/>
</dbReference>
<evidence type="ECO:0000256" key="10">
    <source>
        <dbReference type="ARBA" id="ARBA00023316"/>
    </source>
</evidence>
<dbReference type="SUPFAM" id="SSF51126">
    <property type="entry name" value="Pectin lyase-like"/>
    <property type="match status" value="1"/>
</dbReference>
<evidence type="ECO:0000256" key="7">
    <source>
        <dbReference type="ARBA" id="ARBA00022801"/>
    </source>
</evidence>
<comment type="catalytic activity">
    <reaction evidence="11">
        <text>(1,4-alpha-D-galacturonosyl)n+m + H2O = (1,4-alpha-D-galacturonosyl)n + (1,4-alpha-D-galacturonosyl)m.</text>
        <dbReference type="EC" id="3.2.1.15"/>
    </reaction>
</comment>
<keyword evidence="4" id="KW-0964">Secreted</keyword>
<evidence type="ECO:0000256" key="12">
    <source>
        <dbReference type="PROSITE-ProRule" id="PRU10052"/>
    </source>
</evidence>
<dbReference type="PANTHER" id="PTHR31884:SF13">
    <property type="entry name" value="ENDOPOLYGALACTURONASE B"/>
    <property type="match status" value="1"/>
</dbReference>
<dbReference type="Proteomes" id="UP001363622">
    <property type="component" value="Unassembled WGS sequence"/>
</dbReference>
<comment type="subcellular location">
    <subcellularLocation>
        <location evidence="1">Secreted</location>
    </subcellularLocation>
</comment>
<evidence type="ECO:0000256" key="11">
    <source>
        <dbReference type="ARBA" id="ARBA00034074"/>
    </source>
</evidence>
<evidence type="ECO:0000256" key="2">
    <source>
        <dbReference type="ARBA" id="ARBA00008834"/>
    </source>
</evidence>
<name>A0ABR1KQ71_9PEZI</name>
<dbReference type="InterPro" id="IPR012334">
    <property type="entry name" value="Pectin_lyas_fold"/>
</dbReference>
<keyword evidence="7 13" id="KW-0378">Hydrolase</keyword>
<evidence type="ECO:0000256" key="1">
    <source>
        <dbReference type="ARBA" id="ARBA00004613"/>
    </source>
</evidence>
<evidence type="ECO:0000313" key="16">
    <source>
        <dbReference type="Proteomes" id="UP001363622"/>
    </source>
</evidence>
<organism evidence="15 16">
    <name type="scientific">Phyllosticta citriasiana</name>
    <dbReference type="NCBI Taxonomy" id="595635"/>
    <lineage>
        <taxon>Eukaryota</taxon>
        <taxon>Fungi</taxon>
        <taxon>Dikarya</taxon>
        <taxon>Ascomycota</taxon>
        <taxon>Pezizomycotina</taxon>
        <taxon>Dothideomycetes</taxon>
        <taxon>Dothideomycetes incertae sedis</taxon>
        <taxon>Botryosphaeriales</taxon>
        <taxon>Phyllostictaceae</taxon>
        <taxon>Phyllosticta</taxon>
    </lineage>
</organism>
<evidence type="ECO:0000256" key="6">
    <source>
        <dbReference type="ARBA" id="ARBA00022737"/>
    </source>
</evidence>
<dbReference type="PANTHER" id="PTHR31884">
    <property type="entry name" value="POLYGALACTURONASE"/>
    <property type="match status" value="1"/>
</dbReference>
<feature type="signal peptide" evidence="14">
    <location>
        <begin position="1"/>
        <end position="24"/>
    </location>
</feature>
<dbReference type="Pfam" id="PF00295">
    <property type="entry name" value="Glyco_hydro_28"/>
    <property type="match status" value="1"/>
</dbReference>
<keyword evidence="16" id="KW-1185">Reference proteome</keyword>
<evidence type="ECO:0000313" key="15">
    <source>
        <dbReference type="EMBL" id="KAK7516511.1"/>
    </source>
</evidence>
<comment type="similarity">
    <text evidence="2 13">Belongs to the glycosyl hydrolase 28 family.</text>
</comment>
<dbReference type="PROSITE" id="PS00502">
    <property type="entry name" value="POLYGALACTURONASE"/>
    <property type="match status" value="1"/>
</dbReference>
<reference evidence="15 16" key="1">
    <citation type="submission" date="2024-04" db="EMBL/GenBank/DDBJ databases">
        <title>Phyllosticta paracitricarpa is synonymous to the EU quarantine fungus P. citricarpa based on phylogenomic analyses.</title>
        <authorList>
            <consortium name="Lawrence Berkeley National Laboratory"/>
            <person name="Van Ingen-Buijs V.A."/>
            <person name="Van Westerhoven A.C."/>
            <person name="Haridas S."/>
            <person name="Skiadas P."/>
            <person name="Martin F."/>
            <person name="Groenewald J.Z."/>
            <person name="Crous P.W."/>
            <person name="Seidl M.F."/>
        </authorList>
    </citation>
    <scope>NUCLEOTIDE SEQUENCE [LARGE SCALE GENOMIC DNA]</scope>
    <source>
        <strain evidence="15 16">CBS 123371</strain>
    </source>
</reference>
<keyword evidence="10" id="KW-0961">Cell wall biogenesis/degradation</keyword>
<evidence type="ECO:0000256" key="13">
    <source>
        <dbReference type="RuleBase" id="RU361169"/>
    </source>
</evidence>
<accession>A0ABR1KQ71</accession>
<feature type="chain" id="PRO_5046695354" description="endo-polygalacturonase" evidence="14">
    <location>
        <begin position="25"/>
        <end position="389"/>
    </location>
</feature>
<evidence type="ECO:0000256" key="5">
    <source>
        <dbReference type="ARBA" id="ARBA00022729"/>
    </source>
</evidence>
<keyword evidence="6" id="KW-0677">Repeat</keyword>
<protein>
    <recommendedName>
        <fullName evidence="3">endo-polygalacturonase</fullName>
        <ecNumber evidence="3">3.2.1.15</ecNumber>
    </recommendedName>
</protein>
<dbReference type="InterPro" id="IPR050434">
    <property type="entry name" value="Glycosyl_hydrlase_28"/>
</dbReference>
<keyword evidence="9 13" id="KW-0326">Glycosidase</keyword>
<keyword evidence="5 14" id="KW-0732">Signal</keyword>
<dbReference type="SMART" id="SM00710">
    <property type="entry name" value="PbH1"/>
    <property type="match status" value="7"/>
</dbReference>
<dbReference type="InterPro" id="IPR006626">
    <property type="entry name" value="PbH1"/>
</dbReference>